<evidence type="ECO:0000259" key="8">
    <source>
        <dbReference type="Pfam" id="PF05425"/>
    </source>
</evidence>
<feature type="transmembrane region" description="Helical" evidence="7">
    <location>
        <begin position="42"/>
        <end position="62"/>
    </location>
</feature>
<feature type="transmembrane region" description="Helical" evidence="7">
    <location>
        <begin position="269"/>
        <end position="290"/>
    </location>
</feature>
<comment type="subcellular location">
    <subcellularLocation>
        <location evidence="1">Cell membrane</location>
        <topology evidence="1">Multi-pass membrane protein</topology>
    </subcellularLocation>
</comment>
<evidence type="ECO:0000256" key="7">
    <source>
        <dbReference type="SAM" id="Phobius"/>
    </source>
</evidence>
<dbReference type="KEGG" id="spad:DVK44_25170"/>
<dbReference type="GO" id="GO:0006825">
    <property type="term" value="P:copper ion transport"/>
    <property type="evidence" value="ECO:0007669"/>
    <property type="project" value="InterPro"/>
</dbReference>
<keyword evidence="4 7" id="KW-1133">Transmembrane helix</keyword>
<dbReference type="PANTHER" id="PTHR34820:SF4">
    <property type="entry name" value="INNER MEMBRANE PROTEIN YEBZ"/>
    <property type="match status" value="1"/>
</dbReference>
<feature type="transmembrane region" description="Helical" evidence="7">
    <location>
        <begin position="237"/>
        <end position="257"/>
    </location>
</feature>
<evidence type="ECO:0000256" key="4">
    <source>
        <dbReference type="ARBA" id="ARBA00022989"/>
    </source>
</evidence>
<evidence type="ECO:0000256" key="3">
    <source>
        <dbReference type="ARBA" id="ARBA00022692"/>
    </source>
</evidence>
<dbReference type="PANTHER" id="PTHR34820">
    <property type="entry name" value="INNER MEMBRANE PROTEIN YEBZ"/>
    <property type="match status" value="1"/>
</dbReference>
<keyword evidence="3 7" id="KW-0812">Transmembrane</keyword>
<dbReference type="Pfam" id="PF05425">
    <property type="entry name" value="CopD"/>
    <property type="match status" value="1"/>
</dbReference>
<evidence type="ECO:0000256" key="6">
    <source>
        <dbReference type="SAM" id="MobiDB-lite"/>
    </source>
</evidence>
<dbReference type="OrthoDB" id="4270482at2"/>
<dbReference type="EMBL" id="CP031194">
    <property type="protein sequence ID" value="AXG82893.1"/>
    <property type="molecule type" value="Genomic_DNA"/>
</dbReference>
<feature type="transmembrane region" description="Helical" evidence="7">
    <location>
        <begin position="82"/>
        <end position="100"/>
    </location>
</feature>
<feature type="compositionally biased region" description="Pro residues" evidence="6">
    <location>
        <begin position="19"/>
        <end position="29"/>
    </location>
</feature>
<keyword evidence="10" id="KW-1185">Reference proteome</keyword>
<keyword evidence="2" id="KW-1003">Cell membrane</keyword>
<evidence type="ECO:0000313" key="9">
    <source>
        <dbReference type="EMBL" id="AXG82893.1"/>
    </source>
</evidence>
<dbReference type="InterPro" id="IPR008457">
    <property type="entry name" value="Cu-R_CopD_dom"/>
</dbReference>
<dbReference type="RefSeq" id="WP_114665429.1">
    <property type="nucleotide sequence ID" value="NZ_CP031194.1"/>
</dbReference>
<dbReference type="AlphaFoldDB" id="A0A345I1R9"/>
<dbReference type="GO" id="GO:0005886">
    <property type="term" value="C:plasma membrane"/>
    <property type="evidence" value="ECO:0007669"/>
    <property type="project" value="UniProtKB-SubCell"/>
</dbReference>
<name>A0A345I1R9_9ACTN</name>
<evidence type="ECO:0000256" key="1">
    <source>
        <dbReference type="ARBA" id="ARBA00004651"/>
    </source>
</evidence>
<keyword evidence="5 7" id="KW-0472">Membrane</keyword>
<evidence type="ECO:0000256" key="2">
    <source>
        <dbReference type="ARBA" id="ARBA00022475"/>
    </source>
</evidence>
<gene>
    <name evidence="9" type="ORF">DVK44_25170</name>
</gene>
<accession>A0A345I1R9</accession>
<feature type="transmembrane region" description="Helical" evidence="7">
    <location>
        <begin position="193"/>
        <end position="217"/>
    </location>
</feature>
<feature type="domain" description="Copper resistance protein D" evidence="8">
    <location>
        <begin position="232"/>
        <end position="323"/>
    </location>
</feature>
<feature type="transmembrane region" description="Helical" evidence="7">
    <location>
        <begin position="310"/>
        <end position="327"/>
    </location>
</feature>
<organism evidence="9 10">
    <name type="scientific">Streptomyces paludis</name>
    <dbReference type="NCBI Taxonomy" id="2282738"/>
    <lineage>
        <taxon>Bacteria</taxon>
        <taxon>Bacillati</taxon>
        <taxon>Actinomycetota</taxon>
        <taxon>Actinomycetes</taxon>
        <taxon>Kitasatosporales</taxon>
        <taxon>Streptomycetaceae</taxon>
        <taxon>Streptomyces</taxon>
    </lineage>
</organism>
<sequence>MLPGPSAKDTSTPAARPAAPDPGPGPGSAPGPGRGSARTAGLVAGGALVALLVALFGAGVAARGTGELRIPAAGATTALRTVVFAALALHLGELAGVRLARTGPVPRSLASAAALTGAAGAAGQIVLLAGVSGLDITDVYGTVEGRLLLVMANGFLLAAGCVALRRPGLAVLPLAVVIGAEALRAHPEPYTPMLGAALTVVHLSAAALWCGGLLHVLGTMWLRRADPAGARAVLARYARLAGWLLAALVTTGTVSTLRRLPVDVVLTTAYGRVLIAKLLLVALAAGLALAARGRLRAARGDATAPAHAELAVLALVLLLSAILTVVPDPHWLSVR</sequence>
<feature type="transmembrane region" description="Helical" evidence="7">
    <location>
        <begin position="146"/>
        <end position="164"/>
    </location>
</feature>
<protein>
    <submittedName>
        <fullName evidence="9">Copper resistance protein CopD</fullName>
    </submittedName>
</protein>
<feature type="transmembrane region" description="Helical" evidence="7">
    <location>
        <begin position="112"/>
        <end position="134"/>
    </location>
</feature>
<evidence type="ECO:0000256" key="5">
    <source>
        <dbReference type="ARBA" id="ARBA00023136"/>
    </source>
</evidence>
<evidence type="ECO:0000313" key="10">
    <source>
        <dbReference type="Proteomes" id="UP000253868"/>
    </source>
</evidence>
<dbReference type="Proteomes" id="UP000253868">
    <property type="component" value="Chromosome"/>
</dbReference>
<reference evidence="10" key="1">
    <citation type="submission" date="2018-07" db="EMBL/GenBank/DDBJ databases">
        <authorList>
            <person name="Zhao J."/>
        </authorList>
    </citation>
    <scope>NUCLEOTIDE SEQUENCE [LARGE SCALE GENOMIC DNA]</scope>
    <source>
        <strain evidence="10">GSSD-12</strain>
    </source>
</reference>
<feature type="region of interest" description="Disordered" evidence="6">
    <location>
        <begin position="1"/>
        <end position="37"/>
    </location>
</feature>
<proteinExistence type="predicted"/>
<dbReference type="InterPro" id="IPR032694">
    <property type="entry name" value="CopC/D"/>
</dbReference>